<feature type="compositionally biased region" description="Low complexity" evidence="1">
    <location>
        <begin position="972"/>
        <end position="987"/>
    </location>
</feature>
<dbReference type="EMBL" id="NWUJ01000008">
    <property type="protein sequence ID" value="PFH33815.1"/>
    <property type="molecule type" value="Genomic_DNA"/>
</dbReference>
<reference evidence="2 3" key="1">
    <citation type="submission" date="2017-09" db="EMBL/GenBank/DDBJ databases">
        <title>Genome sequencing of Besnoitia besnoiti strain Bb-Ger1.</title>
        <authorList>
            <person name="Schares G."/>
            <person name="Venepally P."/>
            <person name="Lorenzi H.A."/>
        </authorList>
    </citation>
    <scope>NUCLEOTIDE SEQUENCE [LARGE SCALE GENOMIC DNA]</scope>
    <source>
        <strain evidence="2 3">Bb-Ger1</strain>
    </source>
</reference>
<feature type="compositionally biased region" description="Basic and acidic residues" evidence="1">
    <location>
        <begin position="104"/>
        <end position="116"/>
    </location>
</feature>
<dbReference type="OrthoDB" id="10411284at2759"/>
<feature type="compositionally biased region" description="Basic and acidic residues" evidence="1">
    <location>
        <begin position="131"/>
        <end position="155"/>
    </location>
</feature>
<feature type="compositionally biased region" description="Basic and acidic residues" evidence="1">
    <location>
        <begin position="886"/>
        <end position="895"/>
    </location>
</feature>
<feature type="region of interest" description="Disordered" evidence="1">
    <location>
        <begin position="1022"/>
        <end position="1188"/>
    </location>
</feature>
<feature type="compositionally biased region" description="Basic and acidic residues" evidence="1">
    <location>
        <begin position="445"/>
        <end position="471"/>
    </location>
</feature>
<feature type="compositionally biased region" description="Gly residues" evidence="1">
    <location>
        <begin position="876"/>
        <end position="885"/>
    </location>
</feature>
<feature type="region of interest" description="Disordered" evidence="1">
    <location>
        <begin position="609"/>
        <end position="643"/>
    </location>
</feature>
<evidence type="ECO:0000256" key="1">
    <source>
        <dbReference type="SAM" id="MobiDB-lite"/>
    </source>
</evidence>
<dbReference type="KEGG" id="bbes:BESB_080310"/>
<organism evidence="2 3">
    <name type="scientific">Besnoitia besnoiti</name>
    <name type="common">Apicomplexan protozoan</name>
    <dbReference type="NCBI Taxonomy" id="94643"/>
    <lineage>
        <taxon>Eukaryota</taxon>
        <taxon>Sar</taxon>
        <taxon>Alveolata</taxon>
        <taxon>Apicomplexa</taxon>
        <taxon>Conoidasida</taxon>
        <taxon>Coccidia</taxon>
        <taxon>Eucoccidiorida</taxon>
        <taxon>Eimeriorina</taxon>
        <taxon>Sarcocystidae</taxon>
        <taxon>Besnoitia</taxon>
    </lineage>
</organism>
<feature type="region of interest" description="Disordered" evidence="1">
    <location>
        <begin position="301"/>
        <end position="320"/>
    </location>
</feature>
<dbReference type="GeneID" id="40312958"/>
<feature type="compositionally biased region" description="Low complexity" evidence="1">
    <location>
        <begin position="1056"/>
        <end position="1074"/>
    </location>
</feature>
<feature type="region of interest" description="Disordered" evidence="1">
    <location>
        <begin position="92"/>
        <end position="201"/>
    </location>
</feature>
<feature type="compositionally biased region" description="Basic and acidic residues" evidence="1">
    <location>
        <begin position="534"/>
        <end position="543"/>
    </location>
</feature>
<feature type="region of interest" description="Disordered" evidence="1">
    <location>
        <begin position="227"/>
        <end position="253"/>
    </location>
</feature>
<feature type="compositionally biased region" description="Gly residues" evidence="1">
    <location>
        <begin position="563"/>
        <end position="573"/>
    </location>
</feature>
<name>A0A2A9M747_BESBE</name>
<feature type="region of interest" description="Disordered" evidence="1">
    <location>
        <begin position="955"/>
        <end position="1008"/>
    </location>
</feature>
<dbReference type="VEuPathDB" id="ToxoDB:BESB_080310"/>
<dbReference type="AlphaFoldDB" id="A0A2A9M747"/>
<feature type="region of interest" description="Disordered" evidence="1">
    <location>
        <begin position="534"/>
        <end position="573"/>
    </location>
</feature>
<feature type="compositionally biased region" description="Low complexity" evidence="1">
    <location>
        <begin position="21"/>
        <end position="40"/>
    </location>
</feature>
<feature type="compositionally biased region" description="Low complexity" evidence="1">
    <location>
        <begin position="857"/>
        <end position="866"/>
    </location>
</feature>
<feature type="compositionally biased region" description="Basic and acidic residues" evidence="1">
    <location>
        <begin position="368"/>
        <end position="382"/>
    </location>
</feature>
<feature type="compositionally biased region" description="Basic and acidic residues" evidence="1">
    <location>
        <begin position="414"/>
        <end position="423"/>
    </location>
</feature>
<comment type="caution">
    <text evidence="2">The sequence shown here is derived from an EMBL/GenBank/DDBJ whole genome shotgun (WGS) entry which is preliminary data.</text>
</comment>
<proteinExistence type="predicted"/>
<feature type="region of interest" description="Disordered" evidence="1">
    <location>
        <begin position="20"/>
        <end position="40"/>
    </location>
</feature>
<keyword evidence="3" id="KW-1185">Reference proteome</keyword>
<sequence>MSRPKYTFVTLSPTAASVCRPSSLPDADYSSSSSSQAGVSLSLPLRHGAPFEASVASATAATPAAAVTVAVGQRLAPASPSTTDAVSLALSRLPGDLQRPAGSAERRTPSSSEPRRSGASGTSTDPGDAGQHSRSESTRGGIHSERDGETGAEGRRVRRSASRLLPESQHEGEHGAPRFRLRTSPEQRAAPKPTASASGASAYAGALEVSRSGRKHVSVASHFPSLQALPPSRLGAASLPEACPPRPEPSVDETRMSVPAFDGRKLPAVAPEDAAAMLKEFALLLSRLEALGRETRKLPAHAVSHDERDRRSRERVPHAPFVDLLEREGDQRLPQGNALRKQLQEQAVICASLHARLEYLFDESRATQETLEKEGCPGDRNARPAPPGEEEPRARGQEAPRPTAPSSGGGASAADDHTADPGRKTGGKLAPSADSYSLSAGGSARQKDAELRRTRADGSDNHAAVEERRETGAGAPGSLKLSAGRREDASAFSECHRRRLHHSKLRQDFARLQEQYGRLMLLLGVQVLPFGSAEREEAQDSSREGAVTASETLGRTRAEGARGGDAAGAGGSGAADRPCDLLQLIDFNHFAGGFQREATRDRLTRPCLQADDGGDISLRRADSATPHAAGLRDKAHGSPFLPPLDALTEEPFLPPLRCGGAAARSSVSSSPYARDALAASEAGEGRTGASVDASLVPASSLAVWRPTSLQEVDDRLEESQRQEQLEQLRHLEQCVQVLHELHLNIASDVAAAEEPISSALEQTDNAREELTHANRELINASLRRSQWWGLHGGGAAAAAGVVVGAAAAGPFGALAGAVVGALLGASSGGALRRHHRQKLKRIGEDLERRRRRRQGLARRQGQLQGGSEEEVEEGGAEGGAGGGAEGGRDGGRPEVRQSLVAARGAYTGGLGREAERRRRERRRPNGMGPREGVRGSVPWVSSVCAFGVAAGRLEGRRAERHPSSDTSPPSFAAGAAGAEGAAGADAASDWSPAHSRARGPLSVANRSWPSLSCASRSSYASSSATEFEQAGSPRVDAGSAMVPEDPRVSTTKQTRRVTAATSFSSSTLSVFSGSILPSSSFLRPAKRGGTRVEAGPSAGARGLAGASEEGRRPAQDAAAHGTPQRAQEGHVPRRAAADMQPARDERRRDRRPRHEKGEDSGVAFGGRGGPPQRRSDRSEASTRQGSPS</sequence>
<dbReference type="RefSeq" id="XP_029217824.1">
    <property type="nucleotide sequence ID" value="XM_029366393.1"/>
</dbReference>
<feature type="region of interest" description="Disordered" evidence="1">
    <location>
        <begin position="368"/>
        <end position="485"/>
    </location>
</feature>
<evidence type="ECO:0008006" key="4">
    <source>
        <dbReference type="Google" id="ProtNLM"/>
    </source>
</evidence>
<protein>
    <recommendedName>
        <fullName evidence="4">Ppg3</fullName>
    </recommendedName>
</protein>
<feature type="compositionally biased region" description="Basic and acidic residues" evidence="1">
    <location>
        <begin position="301"/>
        <end position="317"/>
    </location>
</feature>
<feature type="region of interest" description="Disordered" evidence="1">
    <location>
        <begin position="829"/>
        <end position="936"/>
    </location>
</feature>
<evidence type="ECO:0000313" key="3">
    <source>
        <dbReference type="Proteomes" id="UP000224006"/>
    </source>
</evidence>
<evidence type="ECO:0000313" key="2">
    <source>
        <dbReference type="EMBL" id="PFH33815.1"/>
    </source>
</evidence>
<accession>A0A2A9M747</accession>
<gene>
    <name evidence="2" type="ORF">BESB_080310</name>
</gene>
<feature type="compositionally biased region" description="Basic residues" evidence="1">
    <location>
        <begin position="831"/>
        <end position="840"/>
    </location>
</feature>
<dbReference type="Proteomes" id="UP000224006">
    <property type="component" value="Chromosome VII"/>
</dbReference>